<keyword evidence="1" id="KW-0175">Coiled coil</keyword>
<reference evidence="3" key="1">
    <citation type="submission" date="2022-03" db="EMBL/GenBank/DDBJ databases">
        <authorList>
            <person name="Alioto T."/>
            <person name="Alioto T."/>
            <person name="Gomez Garrido J."/>
        </authorList>
    </citation>
    <scope>NUCLEOTIDE SEQUENCE</scope>
</reference>
<name>A0AAD1RSF4_PELCU</name>
<evidence type="ECO:0008006" key="5">
    <source>
        <dbReference type="Google" id="ProtNLM"/>
    </source>
</evidence>
<feature type="region of interest" description="Disordered" evidence="2">
    <location>
        <begin position="1"/>
        <end position="42"/>
    </location>
</feature>
<organism evidence="3 4">
    <name type="scientific">Pelobates cultripes</name>
    <name type="common">Western spadefoot toad</name>
    <dbReference type="NCBI Taxonomy" id="61616"/>
    <lineage>
        <taxon>Eukaryota</taxon>
        <taxon>Metazoa</taxon>
        <taxon>Chordata</taxon>
        <taxon>Craniata</taxon>
        <taxon>Vertebrata</taxon>
        <taxon>Euteleostomi</taxon>
        <taxon>Amphibia</taxon>
        <taxon>Batrachia</taxon>
        <taxon>Anura</taxon>
        <taxon>Pelobatoidea</taxon>
        <taxon>Pelobatidae</taxon>
        <taxon>Pelobates</taxon>
    </lineage>
</organism>
<dbReference type="Proteomes" id="UP001295444">
    <property type="component" value="Chromosome 03"/>
</dbReference>
<accession>A0AAD1RSF4</accession>
<sequence>MSQHRSKKAADAKEKSDFFTARTPQHKPASQQAQDGAESDTDSECIAGMAISKQTLQQMLVELASKMQTTVHTAVADLRKDIADLGNRSNQVEEFTAAHDSMADKVEELESRLEHYENKRMDLEDRSRRNDLRLRGIPEEVRPQELRAYATEFFCSILPDIPTDMLILDRIHRVARPMHLPPSTQ</sequence>
<feature type="coiled-coil region" evidence="1">
    <location>
        <begin position="92"/>
        <end position="126"/>
    </location>
</feature>
<dbReference type="EMBL" id="OW240914">
    <property type="protein sequence ID" value="CAH2277674.1"/>
    <property type="molecule type" value="Genomic_DNA"/>
</dbReference>
<dbReference type="PANTHER" id="PTHR11505">
    <property type="entry name" value="L1 TRANSPOSABLE ELEMENT-RELATED"/>
    <property type="match status" value="1"/>
</dbReference>
<evidence type="ECO:0000256" key="1">
    <source>
        <dbReference type="SAM" id="Coils"/>
    </source>
</evidence>
<evidence type="ECO:0000313" key="4">
    <source>
        <dbReference type="Proteomes" id="UP001295444"/>
    </source>
</evidence>
<dbReference type="AlphaFoldDB" id="A0AAD1RSF4"/>
<dbReference type="InterPro" id="IPR004244">
    <property type="entry name" value="Transposase_22"/>
</dbReference>
<evidence type="ECO:0000313" key="3">
    <source>
        <dbReference type="EMBL" id="CAH2277674.1"/>
    </source>
</evidence>
<proteinExistence type="predicted"/>
<protein>
    <recommendedName>
        <fullName evidence="5">Transposase</fullName>
    </recommendedName>
</protein>
<feature type="compositionally biased region" description="Basic and acidic residues" evidence="2">
    <location>
        <begin position="8"/>
        <end position="17"/>
    </location>
</feature>
<gene>
    <name evidence="3" type="ORF">PECUL_23A005163</name>
</gene>
<evidence type="ECO:0000256" key="2">
    <source>
        <dbReference type="SAM" id="MobiDB-lite"/>
    </source>
</evidence>
<keyword evidence="4" id="KW-1185">Reference proteome</keyword>